<dbReference type="Pfam" id="PF09685">
    <property type="entry name" value="MamF_MmsF"/>
    <property type="match status" value="1"/>
</dbReference>
<accession>A0A975SVE3</accession>
<keyword evidence="3 6" id="KW-1133">Transmembrane helix</keyword>
<keyword evidence="2 6" id="KW-0812">Transmembrane</keyword>
<evidence type="ECO:0000256" key="2">
    <source>
        <dbReference type="ARBA" id="ARBA00022692"/>
    </source>
</evidence>
<keyword evidence="8" id="KW-1185">Reference proteome</keyword>
<dbReference type="EMBL" id="CP077062">
    <property type="protein sequence ID" value="QWZ06526.1"/>
    <property type="molecule type" value="Genomic_DNA"/>
</dbReference>
<gene>
    <name evidence="7" type="ORF">KRR39_13160</name>
</gene>
<dbReference type="AlphaFoldDB" id="A0A975SVE3"/>
<organism evidence="7 8">
    <name type="scientific">Nocardioides panacis</name>
    <dbReference type="NCBI Taxonomy" id="2849501"/>
    <lineage>
        <taxon>Bacteria</taxon>
        <taxon>Bacillati</taxon>
        <taxon>Actinomycetota</taxon>
        <taxon>Actinomycetes</taxon>
        <taxon>Propionibacteriales</taxon>
        <taxon>Nocardioidaceae</taxon>
        <taxon>Nocardioides</taxon>
    </lineage>
</organism>
<reference evidence="7" key="1">
    <citation type="submission" date="2021-06" db="EMBL/GenBank/DDBJ databases">
        <title>Complete genome sequence of Nocardioides sp. G188.</title>
        <authorList>
            <person name="Im W.-T."/>
        </authorList>
    </citation>
    <scope>NUCLEOTIDE SEQUENCE</scope>
    <source>
        <strain evidence="7">G188</strain>
    </source>
</reference>
<comment type="subcellular location">
    <subcellularLocation>
        <location evidence="1">Membrane</location>
        <topology evidence="1">Multi-pass membrane protein</topology>
    </subcellularLocation>
</comment>
<feature type="transmembrane region" description="Helical" evidence="6">
    <location>
        <begin position="72"/>
        <end position="91"/>
    </location>
</feature>
<dbReference type="RefSeq" id="WP_216937501.1">
    <property type="nucleotide sequence ID" value="NZ_CP077062.1"/>
</dbReference>
<protein>
    <submittedName>
        <fullName evidence="7">DUF4870 domain-containing protein</fullName>
    </submittedName>
</protein>
<name>A0A975SVE3_9ACTN</name>
<evidence type="ECO:0000256" key="4">
    <source>
        <dbReference type="ARBA" id="ARBA00023136"/>
    </source>
</evidence>
<evidence type="ECO:0000313" key="8">
    <source>
        <dbReference type="Proteomes" id="UP000683575"/>
    </source>
</evidence>
<feature type="region of interest" description="Disordered" evidence="5">
    <location>
        <begin position="1"/>
        <end position="20"/>
    </location>
</feature>
<evidence type="ECO:0000256" key="5">
    <source>
        <dbReference type="SAM" id="MobiDB-lite"/>
    </source>
</evidence>
<evidence type="ECO:0000256" key="1">
    <source>
        <dbReference type="ARBA" id="ARBA00004141"/>
    </source>
</evidence>
<evidence type="ECO:0000256" key="6">
    <source>
        <dbReference type="SAM" id="Phobius"/>
    </source>
</evidence>
<dbReference type="KEGG" id="nps:KRR39_13160"/>
<keyword evidence="4 6" id="KW-0472">Membrane</keyword>
<dbReference type="Proteomes" id="UP000683575">
    <property type="component" value="Chromosome"/>
</dbReference>
<feature type="transmembrane region" description="Helical" evidence="6">
    <location>
        <begin position="27"/>
        <end position="51"/>
    </location>
</feature>
<proteinExistence type="predicted"/>
<evidence type="ECO:0000256" key="3">
    <source>
        <dbReference type="ARBA" id="ARBA00022989"/>
    </source>
</evidence>
<dbReference type="InterPro" id="IPR019109">
    <property type="entry name" value="MamF_MmsF"/>
</dbReference>
<sequence length="126" mass="13953">MSTDPGPPPPPPYVAGPPPMRPDEEKLWAIGAHLGPLVIGVFAPLIVWLVFRDRSAYLDRQGKEALNMQISFLIYFIVAGFSVILLVGLVLLPVVGITWLVLMIVATVKVANLEDYRYPLIFRLVT</sequence>
<evidence type="ECO:0000313" key="7">
    <source>
        <dbReference type="EMBL" id="QWZ06526.1"/>
    </source>
</evidence>